<dbReference type="Pfam" id="PF00990">
    <property type="entry name" value="GGDEF"/>
    <property type="match status" value="1"/>
</dbReference>
<dbReference type="NCBIfam" id="TIGR00254">
    <property type="entry name" value="GGDEF"/>
    <property type="match status" value="1"/>
</dbReference>
<dbReference type="InterPro" id="IPR019734">
    <property type="entry name" value="TPR_rpt"/>
</dbReference>
<dbReference type="InterPro" id="IPR043128">
    <property type="entry name" value="Rev_trsase/Diguanyl_cyclase"/>
</dbReference>
<proteinExistence type="predicted"/>
<dbReference type="PANTHER" id="PTHR45138:SF9">
    <property type="entry name" value="DIGUANYLATE CYCLASE DGCM-RELATED"/>
    <property type="match status" value="1"/>
</dbReference>
<protein>
    <submittedName>
        <fullName evidence="2">Diguanylate cyclase (GGDEF)-like protein</fullName>
    </submittedName>
</protein>
<sequence length="503" mass="56903">MSANDEAKTRRPKPHPQCWKRIVRAWDYMMQTNLELAERHLRRGLRLAYRLQDRSGQAHLIHGIGCIHLDRGQYAEGLERLHESLALFEELQDATHCAMARGNMASIYTAQRLYTEAEFHYREVIRLHEETDDPNNLIVSIQNLGDALYQQGRYDEAARYFEQAHAQLYNAPEGDIKRKRILEGQLLYNLALIAFQRGERKRGFALVRQGLTIAQETASRDVEVSCLLALGKNAPRGQRPMLEAALALAQQVGRPELIVEVHEALAELHKKAGRWKLALEAREAGLALQQALFGPQTLQRLEQLRRGELTRALEEAQRLREEAQQAAHRDSLTGLYNRRLVDLQLQRQFATAHEQALPLTVVLLDIDNFKHINDTFGHTIGDQVLIRVAALLREGVRPSDLVGRYGGEEFVIVLQGLKPKDAWRVCNRIRKTIQAEDWQSLAPGLAVTISAGVCAEPSLPSHEKMLQAADALLYQAKRTGKNRVLQAAKLRAGARQPARAGRH</sequence>
<dbReference type="InterPro" id="IPR029787">
    <property type="entry name" value="Nucleotide_cyclase"/>
</dbReference>
<dbReference type="EMBL" id="JACHGW010000001">
    <property type="protein sequence ID" value="MBB6048592.1"/>
    <property type="molecule type" value="Genomic_DNA"/>
</dbReference>
<feature type="domain" description="GGDEF" evidence="1">
    <location>
        <begin position="357"/>
        <end position="489"/>
    </location>
</feature>
<dbReference type="GO" id="GO:0052621">
    <property type="term" value="F:diguanylate cyclase activity"/>
    <property type="evidence" value="ECO:0007669"/>
    <property type="project" value="TreeGrafter"/>
</dbReference>
<evidence type="ECO:0000313" key="3">
    <source>
        <dbReference type="Proteomes" id="UP000520814"/>
    </source>
</evidence>
<dbReference type="SUPFAM" id="SSF48452">
    <property type="entry name" value="TPR-like"/>
    <property type="match status" value="2"/>
</dbReference>
<dbReference type="AlphaFoldDB" id="A0A7W9SL13"/>
<accession>A0A7W9SL13</accession>
<dbReference type="Gene3D" id="1.25.40.10">
    <property type="entry name" value="Tetratricopeptide repeat domain"/>
    <property type="match status" value="1"/>
</dbReference>
<dbReference type="SMART" id="SM00028">
    <property type="entry name" value="TPR"/>
    <property type="match status" value="6"/>
</dbReference>
<name>A0A7W9SL13_ARMRO</name>
<dbReference type="SMART" id="SM00267">
    <property type="entry name" value="GGDEF"/>
    <property type="match status" value="1"/>
</dbReference>
<dbReference type="Proteomes" id="UP000520814">
    <property type="component" value="Unassembled WGS sequence"/>
</dbReference>
<reference evidence="2 3" key="1">
    <citation type="submission" date="2020-08" db="EMBL/GenBank/DDBJ databases">
        <title>Genomic Encyclopedia of Type Strains, Phase IV (KMG-IV): sequencing the most valuable type-strain genomes for metagenomic binning, comparative biology and taxonomic classification.</title>
        <authorList>
            <person name="Goeker M."/>
        </authorList>
    </citation>
    <scope>NUCLEOTIDE SEQUENCE [LARGE SCALE GENOMIC DNA]</scope>
    <source>
        <strain evidence="2 3">DSM 23562</strain>
    </source>
</reference>
<dbReference type="FunFam" id="3.30.70.270:FF:000001">
    <property type="entry name" value="Diguanylate cyclase domain protein"/>
    <property type="match status" value="1"/>
</dbReference>
<dbReference type="GO" id="GO:0043709">
    <property type="term" value="P:cell adhesion involved in single-species biofilm formation"/>
    <property type="evidence" value="ECO:0007669"/>
    <property type="project" value="TreeGrafter"/>
</dbReference>
<organism evidence="2 3">
    <name type="scientific">Armatimonas rosea</name>
    <dbReference type="NCBI Taxonomy" id="685828"/>
    <lineage>
        <taxon>Bacteria</taxon>
        <taxon>Bacillati</taxon>
        <taxon>Armatimonadota</taxon>
        <taxon>Armatimonadia</taxon>
        <taxon>Armatimonadales</taxon>
        <taxon>Armatimonadaceae</taxon>
        <taxon>Armatimonas</taxon>
    </lineage>
</organism>
<dbReference type="InterPro" id="IPR011990">
    <property type="entry name" value="TPR-like_helical_dom_sf"/>
</dbReference>
<dbReference type="PANTHER" id="PTHR45138">
    <property type="entry name" value="REGULATORY COMPONENTS OF SENSORY TRANSDUCTION SYSTEM"/>
    <property type="match status" value="1"/>
</dbReference>
<dbReference type="InterPro" id="IPR000160">
    <property type="entry name" value="GGDEF_dom"/>
</dbReference>
<dbReference type="Gene3D" id="3.30.70.270">
    <property type="match status" value="1"/>
</dbReference>
<evidence type="ECO:0000313" key="2">
    <source>
        <dbReference type="EMBL" id="MBB6048592.1"/>
    </source>
</evidence>
<dbReference type="SUPFAM" id="SSF55073">
    <property type="entry name" value="Nucleotide cyclase"/>
    <property type="match status" value="1"/>
</dbReference>
<dbReference type="InterPro" id="IPR050469">
    <property type="entry name" value="Diguanylate_Cyclase"/>
</dbReference>
<dbReference type="PROSITE" id="PS50887">
    <property type="entry name" value="GGDEF"/>
    <property type="match status" value="1"/>
</dbReference>
<dbReference type="Pfam" id="PF13424">
    <property type="entry name" value="TPR_12"/>
    <property type="match status" value="1"/>
</dbReference>
<dbReference type="GO" id="GO:0005886">
    <property type="term" value="C:plasma membrane"/>
    <property type="evidence" value="ECO:0007669"/>
    <property type="project" value="TreeGrafter"/>
</dbReference>
<keyword evidence="3" id="KW-1185">Reference proteome</keyword>
<dbReference type="CDD" id="cd01949">
    <property type="entry name" value="GGDEF"/>
    <property type="match status" value="1"/>
</dbReference>
<dbReference type="GO" id="GO:1902201">
    <property type="term" value="P:negative regulation of bacterial-type flagellum-dependent cell motility"/>
    <property type="evidence" value="ECO:0007669"/>
    <property type="project" value="TreeGrafter"/>
</dbReference>
<evidence type="ECO:0000259" key="1">
    <source>
        <dbReference type="PROSITE" id="PS50887"/>
    </source>
</evidence>
<comment type="caution">
    <text evidence="2">The sequence shown here is derived from an EMBL/GenBank/DDBJ whole genome shotgun (WGS) entry which is preliminary data.</text>
</comment>
<dbReference type="RefSeq" id="WP_184192230.1">
    <property type="nucleotide sequence ID" value="NZ_JACHGW010000001.1"/>
</dbReference>
<gene>
    <name evidence="2" type="ORF">HNQ39_000354</name>
</gene>